<dbReference type="InterPro" id="IPR032421">
    <property type="entry name" value="PMT_4TMC"/>
</dbReference>
<evidence type="ECO:0000256" key="14">
    <source>
        <dbReference type="RuleBase" id="RU367007"/>
    </source>
</evidence>
<evidence type="ECO:0000256" key="10">
    <source>
        <dbReference type="ARBA" id="ARBA00023136"/>
    </source>
</evidence>
<evidence type="ECO:0000256" key="8">
    <source>
        <dbReference type="ARBA" id="ARBA00022824"/>
    </source>
</evidence>
<feature type="transmembrane region" description="Helical" evidence="14">
    <location>
        <begin position="133"/>
        <end position="155"/>
    </location>
</feature>
<dbReference type="InterPro" id="IPR016093">
    <property type="entry name" value="MIR_motif"/>
</dbReference>
<evidence type="ECO:0000256" key="11">
    <source>
        <dbReference type="ARBA" id="ARBA00023180"/>
    </source>
</evidence>
<evidence type="ECO:0000256" key="1">
    <source>
        <dbReference type="ARBA" id="ARBA00004477"/>
    </source>
</evidence>
<evidence type="ECO:0000256" key="5">
    <source>
        <dbReference type="ARBA" id="ARBA00022679"/>
    </source>
</evidence>
<dbReference type="Gene3D" id="2.80.10.50">
    <property type="match status" value="1"/>
</dbReference>
<evidence type="ECO:0000313" key="17">
    <source>
        <dbReference type="Proteomes" id="UP000005666"/>
    </source>
</evidence>
<gene>
    <name evidence="16" type="primary">TPHA0B00290</name>
    <name evidence="16" type="ordered locus">TPHA_0B00290</name>
</gene>
<evidence type="ECO:0000259" key="15">
    <source>
        <dbReference type="PROSITE" id="PS50919"/>
    </source>
</evidence>
<dbReference type="GO" id="GO:0042802">
    <property type="term" value="F:identical protein binding"/>
    <property type="evidence" value="ECO:0007669"/>
    <property type="project" value="EnsemblFungi"/>
</dbReference>
<dbReference type="Proteomes" id="UP000005666">
    <property type="component" value="Chromosome 2"/>
</dbReference>
<comment type="catalytic activity">
    <reaction evidence="13 14">
        <text>a di-trans,poly-cis-dolichyl beta-D-mannosyl phosphate + L-seryl-[protein] = 3-O-(alpha-D-mannosyl)-L-seryl-[protein] + a di-trans,poly-cis-dolichyl phosphate + H(+)</text>
        <dbReference type="Rhea" id="RHEA:17377"/>
        <dbReference type="Rhea" id="RHEA-COMP:9863"/>
        <dbReference type="Rhea" id="RHEA-COMP:13546"/>
        <dbReference type="Rhea" id="RHEA-COMP:19498"/>
        <dbReference type="Rhea" id="RHEA-COMP:19501"/>
        <dbReference type="ChEBI" id="CHEBI:15378"/>
        <dbReference type="ChEBI" id="CHEBI:29999"/>
        <dbReference type="ChEBI" id="CHEBI:57683"/>
        <dbReference type="ChEBI" id="CHEBI:58211"/>
        <dbReference type="ChEBI" id="CHEBI:137321"/>
        <dbReference type="EC" id="2.4.1.109"/>
    </reaction>
</comment>
<evidence type="ECO:0000256" key="13">
    <source>
        <dbReference type="ARBA" id="ARBA00045102"/>
    </source>
</evidence>
<dbReference type="PANTHER" id="PTHR10050:SF51">
    <property type="entry name" value="PROTEIN O-MANNOSYL-TRANSFERASE 1"/>
    <property type="match status" value="1"/>
</dbReference>
<dbReference type="Pfam" id="PF02815">
    <property type="entry name" value="MIR"/>
    <property type="match status" value="1"/>
</dbReference>
<comment type="similarity">
    <text evidence="3 14">Belongs to the glycosyltransferase 39 family.</text>
</comment>
<evidence type="ECO:0000313" key="16">
    <source>
        <dbReference type="EMBL" id="CCE61701.1"/>
    </source>
</evidence>
<dbReference type="UniPathway" id="UPA00378"/>
<feature type="transmembrane region" description="Helical" evidence="14">
    <location>
        <begin position="218"/>
        <end position="234"/>
    </location>
</feature>
<name>G8BQA4_TETPH</name>
<protein>
    <recommendedName>
        <fullName evidence="14">Dolichyl-phosphate-mannose--protein mannosyltransferase</fullName>
        <ecNumber evidence="14">2.4.1.109</ecNumber>
    </recommendedName>
</protein>
<organism evidence="16 17">
    <name type="scientific">Tetrapisispora phaffii (strain ATCC 24235 / CBS 4417 / NBRC 1672 / NRRL Y-8282 / UCD 70-5)</name>
    <name type="common">Yeast</name>
    <name type="synonym">Fabospora phaffii</name>
    <dbReference type="NCBI Taxonomy" id="1071381"/>
    <lineage>
        <taxon>Eukaryota</taxon>
        <taxon>Fungi</taxon>
        <taxon>Dikarya</taxon>
        <taxon>Ascomycota</taxon>
        <taxon>Saccharomycotina</taxon>
        <taxon>Saccharomycetes</taxon>
        <taxon>Saccharomycetales</taxon>
        <taxon>Saccharomycetaceae</taxon>
        <taxon>Tetrapisispora</taxon>
    </lineage>
</organism>
<keyword evidence="8 14" id="KW-0256">Endoplasmic reticulum</keyword>
<dbReference type="GeneID" id="11534959"/>
<dbReference type="InterPro" id="IPR003342">
    <property type="entry name" value="ArnT-like_N"/>
</dbReference>
<evidence type="ECO:0000256" key="4">
    <source>
        <dbReference type="ARBA" id="ARBA00022676"/>
    </source>
</evidence>
<dbReference type="STRING" id="1071381.G8BQA4"/>
<dbReference type="EMBL" id="HE612857">
    <property type="protein sequence ID" value="CCE61701.1"/>
    <property type="molecule type" value="Genomic_DNA"/>
</dbReference>
<evidence type="ECO:0000256" key="12">
    <source>
        <dbReference type="ARBA" id="ARBA00045085"/>
    </source>
</evidence>
<feature type="transmembrane region" description="Helical" evidence="14">
    <location>
        <begin position="162"/>
        <end position="179"/>
    </location>
</feature>
<dbReference type="InterPro" id="IPR027005">
    <property type="entry name" value="PMT-like"/>
</dbReference>
<dbReference type="PROSITE" id="PS50919">
    <property type="entry name" value="MIR"/>
    <property type="match status" value="3"/>
</dbReference>
<feature type="transmembrane region" description="Helical" evidence="14">
    <location>
        <begin position="593"/>
        <end position="614"/>
    </location>
</feature>
<dbReference type="GO" id="GO:0097586">
    <property type="term" value="C:dolichyl-phosphate-mannose-protein mannosyltransferase Pmt4p homodimer complex"/>
    <property type="evidence" value="ECO:0007669"/>
    <property type="project" value="EnsemblFungi"/>
</dbReference>
<evidence type="ECO:0000256" key="6">
    <source>
        <dbReference type="ARBA" id="ARBA00022692"/>
    </source>
</evidence>
<keyword evidence="6 14" id="KW-0812">Transmembrane</keyword>
<feature type="transmembrane region" description="Helical" evidence="14">
    <location>
        <begin position="658"/>
        <end position="680"/>
    </location>
</feature>
<reference evidence="16 17" key="1">
    <citation type="journal article" date="2011" name="Proc. Natl. Acad. Sci. U.S.A.">
        <title>Evolutionary erosion of yeast sex chromosomes by mating-type switching accidents.</title>
        <authorList>
            <person name="Gordon J.L."/>
            <person name="Armisen D."/>
            <person name="Proux-Wera E."/>
            <person name="Oheigeartaigh S.S."/>
            <person name="Byrne K.P."/>
            <person name="Wolfe K.H."/>
        </authorList>
    </citation>
    <scope>NUCLEOTIDE SEQUENCE [LARGE SCALE GENOMIC DNA]</scope>
    <source>
        <strain evidence="17">ATCC 24235 / CBS 4417 / NBRC 1672 / NRRL Y-8282 / UCD 70-5</strain>
    </source>
</reference>
<dbReference type="OrthoDB" id="292747at2759"/>
<feature type="transmembrane region" description="Helical" evidence="14">
    <location>
        <begin position="185"/>
        <end position="206"/>
    </location>
</feature>
<dbReference type="SUPFAM" id="SSF82109">
    <property type="entry name" value="MIR domain"/>
    <property type="match status" value="1"/>
</dbReference>
<feature type="transmembrane region" description="Helical" evidence="14">
    <location>
        <begin position="279"/>
        <end position="300"/>
    </location>
</feature>
<dbReference type="CDD" id="cd23285">
    <property type="entry name" value="beta-trefoil_MIR_PMT4-like"/>
    <property type="match status" value="1"/>
</dbReference>
<dbReference type="EC" id="2.4.1.109" evidence="14"/>
<keyword evidence="4 14" id="KW-0328">Glycosyltransferase</keyword>
<feature type="domain" description="MIR" evidence="15">
    <location>
        <begin position="394"/>
        <end position="453"/>
    </location>
</feature>
<dbReference type="HOGENOM" id="CLU_008438_0_0_1"/>
<comment type="subcellular location">
    <subcellularLocation>
        <location evidence="1 14">Endoplasmic reticulum membrane</location>
        <topology evidence="1 14">Multi-pass membrane protein</topology>
    </subcellularLocation>
</comment>
<comment type="function">
    <text evidence="14">Transfers mannose from Dol-P-mannose to Ser or Thr residues on proteins.</text>
</comment>
<dbReference type="Pfam" id="PF02366">
    <property type="entry name" value="PMT"/>
    <property type="match status" value="1"/>
</dbReference>
<dbReference type="InterPro" id="IPR036300">
    <property type="entry name" value="MIR_dom_sf"/>
</dbReference>
<keyword evidence="17" id="KW-1185">Reference proteome</keyword>
<feature type="transmembrane region" description="Helical" evidence="14">
    <location>
        <begin position="711"/>
        <end position="732"/>
    </location>
</feature>
<dbReference type="OMA" id="NCHLNAP"/>
<evidence type="ECO:0000256" key="9">
    <source>
        <dbReference type="ARBA" id="ARBA00022989"/>
    </source>
</evidence>
<sequence length="756" mass="87396">MAVVKRNKSKSVDVDESENKYSKGVEKVEFIGQRWLSQPLPDAEPTYNTWMYIVTTIAFITRFYKIWNPKEVVFDEVHFGKFASYYLERTYFFDVHPPFAKMMIAFIGFLVGYDGSFKFEEIGMPYDKNPAPYIAYRSFNALLGTLTVPIMFLTLKELNFKAITCAFAALLVAVDNAHVTETRLILLDAILIISIAASLCCYVRFYKEQLKAPFSTSWYIWLYATGLSLSFVISTKYVGVMTYVAIGIPVIVNLWQLLDIRTGLTLHTFARHFLRRLNGLVFAPFIVYLFWFWCHFSILINSGPGDAFMSQDFQETLNESALAKEAKQINYFDIVTFKHKDTEAYLHSHLLNYPLRYEDGRVSSNGQQVTGYVHEDKNNEWEILPVKELKSKIGQPVLQGEQIRLRHVSTDTYLLTHDVASPLYPTNEEVTTVSEEDANGERYQQTLFTLQPVNKKDNGRKIKSKMTSFRIFHVDTAVALWTHNDELLPDWGKSQQEVNGNKKVTSSENTWLVETIVNLDEARKIYYPKVIKTLPFISKWLEAQRLMFEHNNKLSSEHPFASEPYTWPGSLNGVSFWTDDEKKLQIFFIGNIIGWWFQVISLAVFVGLVCADLITRQRGYYALNEITREKIYGPLLFFFIGWCCHYFPFFLMGRQKFLHHYLPAHLIAALFSAALWEVIFSNTKTEDPSKDDKDAAYNTTAVVIHDKQLSLFFLIVSVAVVGFFIYFAPLVYGDISLTPEQVQSRKWFNLKLHFAK</sequence>
<proteinExistence type="inferred from homology"/>
<dbReference type="KEGG" id="tpf:TPHA_0B00290"/>
<dbReference type="GO" id="GO:0004169">
    <property type="term" value="F:dolichyl-phosphate-mannose-protein mannosyltransferase activity"/>
    <property type="evidence" value="ECO:0007669"/>
    <property type="project" value="UniProtKB-UniRule"/>
</dbReference>
<dbReference type="FunFam" id="2.80.10.50:FF:000044">
    <property type="entry name" value="Dolichyl-phosphate-mannose-protein mannosyltransferase 4"/>
    <property type="match status" value="1"/>
</dbReference>
<dbReference type="GO" id="GO:1900101">
    <property type="term" value="P:regulation of endoplasmic reticulum unfolded protein response"/>
    <property type="evidence" value="ECO:0007669"/>
    <property type="project" value="EnsemblFungi"/>
</dbReference>
<feature type="transmembrane region" description="Helical" evidence="14">
    <location>
        <begin position="240"/>
        <end position="258"/>
    </location>
</feature>
<dbReference type="AlphaFoldDB" id="G8BQA4"/>
<feature type="transmembrane region" description="Helical" evidence="14">
    <location>
        <begin position="635"/>
        <end position="652"/>
    </location>
</feature>
<dbReference type="SMART" id="SM00472">
    <property type="entry name" value="MIR"/>
    <property type="match status" value="3"/>
</dbReference>
<comment type="catalytic activity">
    <reaction evidence="12 14">
        <text>a di-trans,poly-cis-dolichyl beta-D-mannosyl phosphate + L-threonyl-[protein] = 3-O-(alpha-D-mannosyl)-L-threonyl-[protein] + a di-trans,poly-cis-dolichyl phosphate + H(+)</text>
        <dbReference type="Rhea" id="RHEA:53396"/>
        <dbReference type="Rhea" id="RHEA-COMP:11060"/>
        <dbReference type="Rhea" id="RHEA-COMP:13547"/>
        <dbReference type="Rhea" id="RHEA-COMP:19498"/>
        <dbReference type="Rhea" id="RHEA-COMP:19501"/>
        <dbReference type="ChEBI" id="CHEBI:15378"/>
        <dbReference type="ChEBI" id="CHEBI:30013"/>
        <dbReference type="ChEBI" id="CHEBI:57683"/>
        <dbReference type="ChEBI" id="CHEBI:58211"/>
        <dbReference type="ChEBI" id="CHEBI:137323"/>
        <dbReference type="EC" id="2.4.1.109"/>
    </reaction>
</comment>
<evidence type="ECO:0000256" key="7">
    <source>
        <dbReference type="ARBA" id="ARBA00022737"/>
    </source>
</evidence>
<evidence type="ECO:0000256" key="2">
    <source>
        <dbReference type="ARBA" id="ARBA00004922"/>
    </source>
</evidence>
<keyword evidence="5 14" id="KW-0808">Transferase</keyword>
<keyword evidence="9 14" id="KW-1133">Transmembrane helix</keyword>
<comment type="pathway">
    <text evidence="2 14">Protein modification; protein glycosylation.</text>
</comment>
<accession>G8BQA4</accession>
<feature type="domain" description="MIR" evidence="15">
    <location>
        <begin position="459"/>
        <end position="516"/>
    </location>
</feature>
<keyword evidence="11" id="KW-0325">Glycoprotein</keyword>
<feature type="domain" description="MIR" evidence="15">
    <location>
        <begin position="326"/>
        <end position="386"/>
    </location>
</feature>
<dbReference type="eggNOG" id="KOG3359">
    <property type="taxonomic scope" value="Eukaryota"/>
</dbReference>
<evidence type="ECO:0000256" key="3">
    <source>
        <dbReference type="ARBA" id="ARBA00007222"/>
    </source>
</evidence>
<keyword evidence="10 14" id="KW-0472">Membrane</keyword>
<feature type="transmembrane region" description="Helical" evidence="14">
    <location>
        <begin position="91"/>
        <end position="113"/>
    </location>
</feature>
<keyword evidence="7" id="KW-0677">Repeat</keyword>
<dbReference type="RefSeq" id="XP_003684135.1">
    <property type="nucleotide sequence ID" value="XM_003684087.1"/>
</dbReference>
<dbReference type="PANTHER" id="PTHR10050">
    <property type="entry name" value="DOLICHYL-PHOSPHATE-MANNOSE--PROTEIN MANNOSYLTRANSFERASE"/>
    <property type="match status" value="1"/>
</dbReference>
<dbReference type="Pfam" id="PF16192">
    <property type="entry name" value="PMT_4TMC"/>
    <property type="match status" value="1"/>
</dbReference>